<accession>A0A9P6WCS8</accession>
<dbReference type="OrthoDB" id="6509908at2759"/>
<feature type="transmembrane region" description="Helical" evidence="3">
    <location>
        <begin position="299"/>
        <end position="318"/>
    </location>
</feature>
<name>A0A9P6WCS8_MAUEX</name>
<proteinExistence type="inferred from homology"/>
<keyword evidence="3" id="KW-1133">Transmembrane helix</keyword>
<feature type="transmembrane region" description="Helical" evidence="3">
    <location>
        <begin position="414"/>
        <end position="432"/>
    </location>
</feature>
<feature type="transmembrane region" description="Helical" evidence="3">
    <location>
        <begin position="193"/>
        <end position="215"/>
    </location>
</feature>
<feature type="transmembrane region" description="Helical" evidence="3">
    <location>
        <begin position="32"/>
        <end position="52"/>
    </location>
</feature>
<dbReference type="InterPro" id="IPR036259">
    <property type="entry name" value="MFS_trans_sf"/>
</dbReference>
<dbReference type="GO" id="GO:0022857">
    <property type="term" value="F:transmembrane transporter activity"/>
    <property type="evidence" value="ECO:0007669"/>
    <property type="project" value="InterPro"/>
</dbReference>
<evidence type="ECO:0000256" key="1">
    <source>
        <dbReference type="ARBA" id="ARBA00004141"/>
    </source>
</evidence>
<feature type="transmembrane region" description="Helical" evidence="3">
    <location>
        <begin position="235"/>
        <end position="257"/>
    </location>
</feature>
<dbReference type="AlphaFoldDB" id="A0A9P6WCS8"/>
<dbReference type="PANTHER" id="PTHR11360:SF234">
    <property type="entry name" value="MFS-TYPE TRANSPORTER DBAD-RELATED"/>
    <property type="match status" value="1"/>
</dbReference>
<reference evidence="5 6" key="1">
    <citation type="submission" date="2020-11" db="EMBL/GenBank/DDBJ databases">
        <title>Kefir isolates.</title>
        <authorList>
            <person name="Marcisauskas S."/>
            <person name="Kim Y."/>
            <person name="Blasche S."/>
        </authorList>
    </citation>
    <scope>NUCLEOTIDE SEQUENCE [LARGE SCALE GENOMIC DNA]</scope>
    <source>
        <strain evidence="5 6">OG2</strain>
    </source>
</reference>
<dbReference type="Gene3D" id="1.20.1250.20">
    <property type="entry name" value="MFS general substrate transporter like domains"/>
    <property type="match status" value="1"/>
</dbReference>
<organism evidence="5 6">
    <name type="scientific">Maudiozyma exigua</name>
    <name type="common">Yeast</name>
    <name type="synonym">Kazachstania exigua</name>
    <dbReference type="NCBI Taxonomy" id="34358"/>
    <lineage>
        <taxon>Eukaryota</taxon>
        <taxon>Fungi</taxon>
        <taxon>Dikarya</taxon>
        <taxon>Ascomycota</taxon>
        <taxon>Saccharomycotina</taxon>
        <taxon>Saccharomycetes</taxon>
        <taxon>Saccharomycetales</taxon>
        <taxon>Saccharomycetaceae</taxon>
        <taxon>Maudiozyma</taxon>
    </lineage>
</organism>
<gene>
    <name evidence="5" type="ORF">C6P45_004315</name>
</gene>
<keyword evidence="3" id="KW-0812">Transmembrane</keyword>
<dbReference type="Pfam" id="PF07690">
    <property type="entry name" value="MFS_1"/>
    <property type="match status" value="1"/>
</dbReference>
<dbReference type="GO" id="GO:0000750">
    <property type="term" value="P:pheromone-dependent signal transduction involved in conjugation with cellular fusion"/>
    <property type="evidence" value="ECO:0007669"/>
    <property type="project" value="InterPro"/>
</dbReference>
<dbReference type="InterPro" id="IPR011701">
    <property type="entry name" value="MFS"/>
</dbReference>
<feature type="transmembrane region" description="Helical" evidence="3">
    <location>
        <begin position="364"/>
        <end position="383"/>
    </location>
</feature>
<protein>
    <recommendedName>
        <fullName evidence="4">Major facilitator superfamily (MFS) profile domain-containing protein</fullName>
    </recommendedName>
</protein>
<dbReference type="PROSITE" id="PS50850">
    <property type="entry name" value="MFS"/>
    <property type="match status" value="1"/>
</dbReference>
<dbReference type="GO" id="GO:0000772">
    <property type="term" value="F:mating pheromone activity"/>
    <property type="evidence" value="ECO:0007669"/>
    <property type="project" value="InterPro"/>
</dbReference>
<feature type="transmembrane region" description="Helical" evidence="3">
    <location>
        <begin position="162"/>
        <end position="181"/>
    </location>
</feature>
<feature type="domain" description="Major facilitator superfamily (MFS) profile" evidence="4">
    <location>
        <begin position="33"/>
        <end position="434"/>
    </location>
</feature>
<sequence length="495" mass="54447">MKNILTVEKHVSLHDYDSEITTVIYPAPDGGLLAWLQVFGSFVLIFCTWGLTNSFGAYQTYYESGVLFTATSSNISWIGSIQAYLLMLVGILTGPLFDRGYFRILLMVGSFMIVFGIMMNSLSTKYYQVMLSQGLCMGIGMGFLWVPSLGICVQYFEKYRSIAITIAAAGGSVGGVIFPIIIKRLIPKIGFGWTCRVIGLICFVTLFLPAVIMKQRKLSETHRKILQLSAFKEPAYLFLTIGLFLAFTGVYIPFFYISSYANKIGGTNINLSYYMISVINASLSGRMVPNFYADRVGPINTIIVASFISGVLALVWIAIKNTAGLIVFSVLYGISSGTVVSLPPSAISSVTESINEIGSRLGTAFFFAGFGTLIGNPVAGKLINIADGEFYRESGVITGYSNQHGYIQRELRRIIRNALLVVIICLLFKKFATNGVPSWYAIRRDTLPGAIDPDNGSPIFNEAMTDFDDYNNNSSEKKDNYIVKGLFWDPACVIA</sequence>
<dbReference type="InterPro" id="IPR035296">
    <property type="entry name" value="Mfa1/2"/>
</dbReference>
<dbReference type="InterPro" id="IPR050327">
    <property type="entry name" value="Proton-linked_MCT"/>
</dbReference>
<evidence type="ECO:0000259" key="4">
    <source>
        <dbReference type="PROSITE" id="PS50850"/>
    </source>
</evidence>
<dbReference type="InterPro" id="IPR020846">
    <property type="entry name" value="MFS_dom"/>
</dbReference>
<comment type="subcellular location">
    <subcellularLocation>
        <location evidence="1">Membrane</location>
        <topology evidence="1">Multi-pass membrane protein</topology>
    </subcellularLocation>
</comment>
<evidence type="ECO:0000313" key="5">
    <source>
        <dbReference type="EMBL" id="KAG0668832.1"/>
    </source>
</evidence>
<evidence type="ECO:0000256" key="3">
    <source>
        <dbReference type="SAM" id="Phobius"/>
    </source>
</evidence>
<dbReference type="Pfam" id="PF17317">
    <property type="entry name" value="MFA1_2"/>
    <property type="match status" value="1"/>
</dbReference>
<dbReference type="SUPFAM" id="SSF103473">
    <property type="entry name" value="MFS general substrate transporter"/>
    <property type="match status" value="1"/>
</dbReference>
<dbReference type="CDD" id="cd17352">
    <property type="entry name" value="MFS_MCT_SLC16"/>
    <property type="match status" value="1"/>
</dbReference>
<dbReference type="PANTHER" id="PTHR11360">
    <property type="entry name" value="MONOCARBOXYLATE TRANSPORTER"/>
    <property type="match status" value="1"/>
</dbReference>
<evidence type="ECO:0000313" key="6">
    <source>
        <dbReference type="Proteomes" id="UP000750334"/>
    </source>
</evidence>
<feature type="transmembrane region" description="Helical" evidence="3">
    <location>
        <begin position="325"/>
        <end position="344"/>
    </location>
</feature>
<dbReference type="Proteomes" id="UP000750334">
    <property type="component" value="Unassembled WGS sequence"/>
</dbReference>
<comment type="caution">
    <text evidence="5">The sequence shown here is derived from an EMBL/GenBank/DDBJ whole genome shotgun (WGS) entry which is preliminary data.</text>
</comment>
<keyword evidence="6" id="KW-1185">Reference proteome</keyword>
<keyword evidence="3" id="KW-0472">Membrane</keyword>
<comment type="similarity">
    <text evidence="2">Belongs to the major facilitator superfamily. Monocarboxylate porter (TC 2.A.1.13) family.</text>
</comment>
<feature type="transmembrane region" description="Helical" evidence="3">
    <location>
        <begin position="64"/>
        <end position="89"/>
    </location>
</feature>
<feature type="transmembrane region" description="Helical" evidence="3">
    <location>
        <begin position="101"/>
        <end position="122"/>
    </location>
</feature>
<feature type="transmembrane region" description="Helical" evidence="3">
    <location>
        <begin position="134"/>
        <end position="156"/>
    </location>
</feature>
<dbReference type="EMBL" id="PUHR01000056">
    <property type="protein sequence ID" value="KAG0668832.1"/>
    <property type="molecule type" value="Genomic_DNA"/>
</dbReference>
<evidence type="ECO:0000256" key="2">
    <source>
        <dbReference type="ARBA" id="ARBA00006727"/>
    </source>
</evidence>
<dbReference type="GO" id="GO:0016020">
    <property type="term" value="C:membrane"/>
    <property type="evidence" value="ECO:0007669"/>
    <property type="project" value="UniProtKB-SubCell"/>
</dbReference>